<dbReference type="AlphaFoldDB" id="A0A9W8AHS7"/>
<evidence type="ECO:0000313" key="1">
    <source>
        <dbReference type="EMBL" id="KAJ1951339.1"/>
    </source>
</evidence>
<proteinExistence type="predicted"/>
<feature type="non-terminal residue" evidence="1">
    <location>
        <position position="55"/>
    </location>
</feature>
<dbReference type="EMBL" id="JANBPY010003518">
    <property type="protein sequence ID" value="KAJ1951339.1"/>
    <property type="molecule type" value="Genomic_DNA"/>
</dbReference>
<organism evidence="1 2">
    <name type="scientific">Dispira parvispora</name>
    <dbReference type="NCBI Taxonomy" id="1520584"/>
    <lineage>
        <taxon>Eukaryota</taxon>
        <taxon>Fungi</taxon>
        <taxon>Fungi incertae sedis</taxon>
        <taxon>Zoopagomycota</taxon>
        <taxon>Kickxellomycotina</taxon>
        <taxon>Dimargaritomycetes</taxon>
        <taxon>Dimargaritales</taxon>
        <taxon>Dimargaritaceae</taxon>
        <taxon>Dispira</taxon>
    </lineage>
</organism>
<evidence type="ECO:0000313" key="2">
    <source>
        <dbReference type="Proteomes" id="UP001150925"/>
    </source>
</evidence>
<gene>
    <name evidence="1" type="ORF">IWQ62_006436</name>
</gene>
<comment type="caution">
    <text evidence="1">The sequence shown here is derived from an EMBL/GenBank/DDBJ whole genome shotgun (WGS) entry which is preliminary data.</text>
</comment>
<dbReference type="Proteomes" id="UP001150925">
    <property type="component" value="Unassembled WGS sequence"/>
</dbReference>
<protein>
    <submittedName>
        <fullName evidence="1">Uncharacterized protein</fullName>
    </submittedName>
</protein>
<name>A0A9W8AHS7_9FUNG</name>
<sequence length="55" mass="6103">NDYLRVTDTEYVLSAMVAAIGQNAAGVSLCYLSAQWLTNNSTVLTNSLEYNDKHY</sequence>
<reference evidence="1" key="1">
    <citation type="submission" date="2022-07" db="EMBL/GenBank/DDBJ databases">
        <title>Phylogenomic reconstructions and comparative analyses of Kickxellomycotina fungi.</title>
        <authorList>
            <person name="Reynolds N.K."/>
            <person name="Stajich J.E."/>
            <person name="Barry K."/>
            <person name="Grigoriev I.V."/>
            <person name="Crous P."/>
            <person name="Smith M.E."/>
        </authorList>
    </citation>
    <scope>NUCLEOTIDE SEQUENCE</scope>
    <source>
        <strain evidence="1">RSA 1196</strain>
    </source>
</reference>
<accession>A0A9W8AHS7</accession>
<keyword evidence="2" id="KW-1185">Reference proteome</keyword>
<feature type="non-terminal residue" evidence="1">
    <location>
        <position position="1"/>
    </location>
</feature>